<dbReference type="InterPro" id="IPR050389">
    <property type="entry name" value="LysR-type_TF"/>
</dbReference>
<evidence type="ECO:0000256" key="2">
    <source>
        <dbReference type="ARBA" id="ARBA00022458"/>
    </source>
</evidence>
<keyword evidence="5" id="KW-0804">Transcription</keyword>
<dbReference type="PROSITE" id="PS50931">
    <property type="entry name" value="HTH_LYSR"/>
    <property type="match status" value="1"/>
</dbReference>
<comment type="similarity">
    <text evidence="1">Belongs to the LysR transcriptional regulatory family.</text>
</comment>
<keyword evidence="2" id="KW-0536">Nodulation</keyword>
<evidence type="ECO:0000256" key="4">
    <source>
        <dbReference type="ARBA" id="ARBA00023125"/>
    </source>
</evidence>
<reference evidence="6 7" key="1">
    <citation type="submission" date="2017-05" db="EMBL/GenBank/DDBJ databases">
        <title>Full genome sequence of Pseudorhodoplanes sinuspersici.</title>
        <authorList>
            <person name="Dastgheib S.M.M."/>
            <person name="Shavandi M."/>
            <person name="Tirandaz H."/>
        </authorList>
    </citation>
    <scope>NUCLEOTIDE SEQUENCE [LARGE SCALE GENOMIC DNA]</scope>
    <source>
        <strain evidence="6 7">RIPI110</strain>
    </source>
</reference>
<dbReference type="KEGG" id="psin:CAK95_08980"/>
<evidence type="ECO:0000256" key="1">
    <source>
        <dbReference type="ARBA" id="ARBA00009437"/>
    </source>
</evidence>
<keyword evidence="7" id="KW-1185">Reference proteome</keyword>
<dbReference type="RefSeq" id="WP_086087611.1">
    <property type="nucleotide sequence ID" value="NZ_CP021112.1"/>
</dbReference>
<dbReference type="CDD" id="cd08417">
    <property type="entry name" value="PBP2_Nitroaromatics_like"/>
    <property type="match status" value="1"/>
</dbReference>
<gene>
    <name evidence="6" type="ORF">CAK95_08980</name>
</gene>
<dbReference type="STRING" id="1235591.CAK95_08980"/>
<dbReference type="AlphaFoldDB" id="A0A1W6ZPK2"/>
<evidence type="ECO:0000256" key="5">
    <source>
        <dbReference type="ARBA" id="ARBA00023163"/>
    </source>
</evidence>
<keyword evidence="4" id="KW-0238">DNA-binding</keyword>
<evidence type="ECO:0000313" key="6">
    <source>
        <dbReference type="EMBL" id="ARP99205.1"/>
    </source>
</evidence>
<protein>
    <submittedName>
        <fullName evidence="6">Uncharacterized protein</fullName>
    </submittedName>
</protein>
<sequence>MPADEDLFRVDLNLLVVLRTLLETRSVTKTAEHSGMSQPAVSRALAKLRQIFDDALLVKSGTVMRPTVRGSALLEPVQRALAGMADVLANRPPFDPSRTERVFRIATTDYGATVILPRLAELMLIAAPKAALEIVPVDGQTFKNLGDINVDLALYSDNPVPPSLRTRDLFRERFACLLRNGHPAIGRSDQEHMRLDDYVEFPHILVTVIGGRSGPVDTALAALGYSRHIAVRIPYFATAALVAANSDLVLTIPRRAAENFADGHRLQLMEPPLELPNFGYRMVWHERVHAEPEHAWLRRLILRAARSGQNANVFDASLPSTS</sequence>
<evidence type="ECO:0000256" key="3">
    <source>
        <dbReference type="ARBA" id="ARBA00023015"/>
    </source>
</evidence>
<evidence type="ECO:0000313" key="7">
    <source>
        <dbReference type="Proteomes" id="UP000194137"/>
    </source>
</evidence>
<dbReference type="PANTHER" id="PTHR30118">
    <property type="entry name" value="HTH-TYPE TRANSCRIPTIONAL REGULATOR LEUO-RELATED"/>
    <property type="match status" value="1"/>
</dbReference>
<dbReference type="EMBL" id="CP021112">
    <property type="protein sequence ID" value="ARP99205.1"/>
    <property type="molecule type" value="Genomic_DNA"/>
</dbReference>
<dbReference type="GO" id="GO:0003700">
    <property type="term" value="F:DNA-binding transcription factor activity"/>
    <property type="evidence" value="ECO:0007669"/>
    <property type="project" value="InterPro"/>
</dbReference>
<dbReference type="Gene3D" id="3.40.190.10">
    <property type="entry name" value="Periplasmic binding protein-like II"/>
    <property type="match status" value="2"/>
</dbReference>
<accession>A0A1W6ZPK2</accession>
<keyword evidence="3" id="KW-0805">Transcription regulation</keyword>
<dbReference type="InterPro" id="IPR005119">
    <property type="entry name" value="LysR_subst-bd"/>
</dbReference>
<dbReference type="GO" id="GO:0003677">
    <property type="term" value="F:DNA binding"/>
    <property type="evidence" value="ECO:0007669"/>
    <property type="project" value="UniProtKB-KW"/>
</dbReference>
<dbReference type="InterPro" id="IPR037402">
    <property type="entry name" value="YidZ_PBP2"/>
</dbReference>
<organism evidence="6 7">
    <name type="scientific">Pseudorhodoplanes sinuspersici</name>
    <dbReference type="NCBI Taxonomy" id="1235591"/>
    <lineage>
        <taxon>Bacteria</taxon>
        <taxon>Pseudomonadati</taxon>
        <taxon>Pseudomonadota</taxon>
        <taxon>Alphaproteobacteria</taxon>
        <taxon>Hyphomicrobiales</taxon>
        <taxon>Pseudorhodoplanes</taxon>
    </lineage>
</organism>
<dbReference type="InterPro" id="IPR036390">
    <property type="entry name" value="WH_DNA-bd_sf"/>
</dbReference>
<dbReference type="SUPFAM" id="SSF46785">
    <property type="entry name" value="Winged helix' DNA-binding domain"/>
    <property type="match status" value="1"/>
</dbReference>
<dbReference type="PANTHER" id="PTHR30118:SF15">
    <property type="entry name" value="TRANSCRIPTIONAL REGULATORY PROTEIN"/>
    <property type="match status" value="1"/>
</dbReference>
<dbReference type="SUPFAM" id="SSF53850">
    <property type="entry name" value="Periplasmic binding protein-like II"/>
    <property type="match status" value="1"/>
</dbReference>
<dbReference type="Pfam" id="PF03466">
    <property type="entry name" value="LysR_substrate"/>
    <property type="match status" value="1"/>
</dbReference>
<dbReference type="Proteomes" id="UP000194137">
    <property type="component" value="Chromosome"/>
</dbReference>
<dbReference type="Pfam" id="PF00126">
    <property type="entry name" value="HTH_1"/>
    <property type="match status" value="1"/>
</dbReference>
<dbReference type="OrthoDB" id="8455878at2"/>
<dbReference type="InterPro" id="IPR000847">
    <property type="entry name" value="LysR_HTH_N"/>
</dbReference>
<dbReference type="InterPro" id="IPR036388">
    <property type="entry name" value="WH-like_DNA-bd_sf"/>
</dbReference>
<proteinExistence type="inferred from homology"/>
<dbReference type="Gene3D" id="1.10.10.10">
    <property type="entry name" value="Winged helix-like DNA-binding domain superfamily/Winged helix DNA-binding domain"/>
    <property type="match status" value="1"/>
</dbReference>
<name>A0A1W6ZPK2_9HYPH</name>